<comment type="caution">
    <text evidence="6">The sequence shown here is derived from an EMBL/GenBank/DDBJ whole genome shotgun (WGS) entry which is preliminary data.</text>
</comment>
<proteinExistence type="predicted"/>
<sequence>MISDKLRQFIKAGSNPSFSEEDNRRIVVVNLFGFTGCLITVFLSLRALLANEVMLGAALMIASVVFLFSMLTMHISENVKSHVFAANLLVVTLMTLLLYLIIMGGKANTGPIWILILPPVTLFMSGLKRGLWMLLLFLLVICTLFFVPGLSIVEADYAMDFKTRVTYVFMTVTFLSSVYEYSRQQTYAEIHALRQQFEHQATHDPLTHLFNRRGLIKQIEPELARAKRQQSSTALVLLDIDRFKRINDEYGHDAGDKVLQGIAVLLNNAMRQQDYVSRWGGEEFLLVLPDTSKENAYHVADKLRFEIAQTPQQFESFTIDITASFGVSEVNSLVDYDKALTQADKAMYKAKQAGRNTVMMSN</sequence>
<name>A0A3N5Y3I7_9ALTE</name>
<dbReference type="OrthoDB" id="9813903at2"/>
<dbReference type="GO" id="GO:0052621">
    <property type="term" value="F:diguanylate cyclase activity"/>
    <property type="evidence" value="ECO:0007669"/>
    <property type="project" value="UniProtKB-EC"/>
</dbReference>
<keyword evidence="4" id="KW-1133">Transmembrane helix</keyword>
<comment type="catalytic activity">
    <reaction evidence="3">
        <text>2 GTP = 3',3'-c-di-GMP + 2 diphosphate</text>
        <dbReference type="Rhea" id="RHEA:24898"/>
        <dbReference type="ChEBI" id="CHEBI:33019"/>
        <dbReference type="ChEBI" id="CHEBI:37565"/>
        <dbReference type="ChEBI" id="CHEBI:58805"/>
        <dbReference type="EC" id="2.7.7.65"/>
    </reaction>
</comment>
<evidence type="ECO:0000313" key="6">
    <source>
        <dbReference type="EMBL" id="RPJ68607.1"/>
    </source>
</evidence>
<dbReference type="EMBL" id="RPOK01000001">
    <property type="protein sequence ID" value="RPJ68607.1"/>
    <property type="molecule type" value="Genomic_DNA"/>
</dbReference>
<dbReference type="PANTHER" id="PTHR45138">
    <property type="entry name" value="REGULATORY COMPONENTS OF SENSORY TRANSDUCTION SYSTEM"/>
    <property type="match status" value="1"/>
</dbReference>
<keyword evidence="7" id="KW-1185">Reference proteome</keyword>
<dbReference type="PROSITE" id="PS50887">
    <property type="entry name" value="GGDEF"/>
    <property type="match status" value="1"/>
</dbReference>
<dbReference type="PANTHER" id="PTHR45138:SF9">
    <property type="entry name" value="DIGUANYLATE CYCLASE DGCM-RELATED"/>
    <property type="match status" value="1"/>
</dbReference>
<dbReference type="NCBIfam" id="TIGR00254">
    <property type="entry name" value="GGDEF"/>
    <property type="match status" value="1"/>
</dbReference>
<feature type="transmembrane region" description="Helical" evidence="4">
    <location>
        <begin position="26"/>
        <end position="47"/>
    </location>
</feature>
<dbReference type="SUPFAM" id="SSF55073">
    <property type="entry name" value="Nucleotide cyclase"/>
    <property type="match status" value="1"/>
</dbReference>
<dbReference type="InterPro" id="IPR029787">
    <property type="entry name" value="Nucleotide_cyclase"/>
</dbReference>
<dbReference type="Pfam" id="PF00990">
    <property type="entry name" value="GGDEF"/>
    <property type="match status" value="1"/>
</dbReference>
<feature type="domain" description="GGDEF" evidence="5">
    <location>
        <begin position="231"/>
        <end position="362"/>
    </location>
</feature>
<evidence type="ECO:0000259" key="5">
    <source>
        <dbReference type="PROSITE" id="PS50887"/>
    </source>
</evidence>
<dbReference type="InterPro" id="IPR000160">
    <property type="entry name" value="GGDEF_dom"/>
</dbReference>
<dbReference type="InterPro" id="IPR048435">
    <property type="entry name" value="MASE6"/>
</dbReference>
<dbReference type="EC" id="2.7.7.65" evidence="2"/>
<evidence type="ECO:0000313" key="7">
    <source>
        <dbReference type="Proteomes" id="UP000275281"/>
    </source>
</evidence>
<evidence type="ECO:0000256" key="2">
    <source>
        <dbReference type="ARBA" id="ARBA00012528"/>
    </source>
</evidence>
<dbReference type="Gene3D" id="3.30.70.270">
    <property type="match status" value="1"/>
</dbReference>
<dbReference type="Proteomes" id="UP000275281">
    <property type="component" value="Unassembled WGS sequence"/>
</dbReference>
<reference evidence="6 7" key="1">
    <citation type="submission" date="2018-11" db="EMBL/GenBank/DDBJ databases">
        <authorList>
            <person name="Ye M.-Q."/>
            <person name="Du Z.-J."/>
        </authorList>
    </citation>
    <scope>NUCLEOTIDE SEQUENCE [LARGE SCALE GENOMIC DNA]</scope>
    <source>
        <strain evidence="6 7">U0105</strain>
    </source>
</reference>
<dbReference type="InterPro" id="IPR050469">
    <property type="entry name" value="Diguanylate_Cyclase"/>
</dbReference>
<keyword evidence="4" id="KW-0472">Membrane</keyword>
<dbReference type="InterPro" id="IPR043128">
    <property type="entry name" value="Rev_trsase/Diguanyl_cyclase"/>
</dbReference>
<dbReference type="RefSeq" id="WP_124026608.1">
    <property type="nucleotide sequence ID" value="NZ_JBHRSN010000005.1"/>
</dbReference>
<comment type="cofactor">
    <cofactor evidence="1">
        <name>Mg(2+)</name>
        <dbReference type="ChEBI" id="CHEBI:18420"/>
    </cofactor>
</comment>
<evidence type="ECO:0000256" key="1">
    <source>
        <dbReference type="ARBA" id="ARBA00001946"/>
    </source>
</evidence>
<dbReference type="SMART" id="SM00267">
    <property type="entry name" value="GGDEF"/>
    <property type="match status" value="1"/>
</dbReference>
<protein>
    <recommendedName>
        <fullName evidence="2">diguanylate cyclase</fullName>
        <ecNumber evidence="2">2.7.7.65</ecNumber>
    </recommendedName>
</protein>
<feature type="transmembrane region" description="Helical" evidence="4">
    <location>
        <begin position="53"/>
        <end position="71"/>
    </location>
</feature>
<keyword evidence="4" id="KW-0812">Transmembrane</keyword>
<accession>A0A3N5Y3I7</accession>
<evidence type="ECO:0000256" key="4">
    <source>
        <dbReference type="SAM" id="Phobius"/>
    </source>
</evidence>
<evidence type="ECO:0000256" key="3">
    <source>
        <dbReference type="ARBA" id="ARBA00034247"/>
    </source>
</evidence>
<feature type="transmembrane region" description="Helical" evidence="4">
    <location>
        <begin position="134"/>
        <end position="153"/>
    </location>
</feature>
<gene>
    <name evidence="6" type="ORF">DRW07_04175</name>
</gene>
<dbReference type="CDD" id="cd01949">
    <property type="entry name" value="GGDEF"/>
    <property type="match status" value="1"/>
</dbReference>
<dbReference type="AlphaFoldDB" id="A0A3N5Y3I7"/>
<dbReference type="FunFam" id="3.30.70.270:FF:000001">
    <property type="entry name" value="Diguanylate cyclase domain protein"/>
    <property type="match status" value="1"/>
</dbReference>
<dbReference type="Pfam" id="PF20966">
    <property type="entry name" value="MASE6"/>
    <property type="match status" value="1"/>
</dbReference>
<feature type="transmembrane region" description="Helical" evidence="4">
    <location>
        <begin position="83"/>
        <end position="104"/>
    </location>
</feature>
<organism evidence="6 7">
    <name type="scientific">Alteromonas sediminis</name>
    <dbReference type="NCBI Taxonomy" id="2259342"/>
    <lineage>
        <taxon>Bacteria</taxon>
        <taxon>Pseudomonadati</taxon>
        <taxon>Pseudomonadota</taxon>
        <taxon>Gammaproteobacteria</taxon>
        <taxon>Alteromonadales</taxon>
        <taxon>Alteromonadaceae</taxon>
        <taxon>Alteromonas/Salinimonas group</taxon>
        <taxon>Alteromonas</taxon>
    </lineage>
</organism>